<proteinExistence type="predicted"/>
<dbReference type="CDD" id="cd04301">
    <property type="entry name" value="NAT_SF"/>
    <property type="match status" value="1"/>
</dbReference>
<dbReference type="EMBL" id="CP031742">
    <property type="protein sequence ID" value="AXQ58140.1"/>
    <property type="molecule type" value="Genomic_DNA"/>
</dbReference>
<evidence type="ECO:0000256" key="2">
    <source>
        <dbReference type="ARBA" id="ARBA00023315"/>
    </source>
</evidence>
<feature type="domain" description="N-acetyltransferase" evidence="3">
    <location>
        <begin position="179"/>
        <end position="316"/>
    </location>
</feature>
<sequence>MREGYGTRAPRAEEAERVAALVHEAERSQDPTAGARIPAEFRAVWSRLDLARDARVATAPDGTLAGYAQVDVVRPGRLHADGYTRPGHLGAGIGAALIDWSGDRARQLAATPPHAGAPATLLHYVMLDGAADRMLRARDYRLVRVHQRMRRSLAGPLPAPRWPEGVTARPCDGTPEELRRVHACAEEAFADRYEGVGRSFERWSADLVHERTDPALWVLAERAGRIVGVAVCDLTTVQDAPSGEVCQLAVAREARRTGLGKALLLAAFARFADRGVTTVGLDVDSESPTGAHHLYARAGMAVTATIGQFEVSLPAR</sequence>
<dbReference type="Proteomes" id="UP000259636">
    <property type="component" value="Chromosome"/>
</dbReference>
<dbReference type="KEGG" id="sky:D0C37_28420"/>
<dbReference type="InterPro" id="IPR016181">
    <property type="entry name" value="Acyl_CoA_acyltransferase"/>
</dbReference>
<dbReference type="GO" id="GO:0016747">
    <property type="term" value="F:acyltransferase activity, transferring groups other than amino-acyl groups"/>
    <property type="evidence" value="ECO:0007669"/>
    <property type="project" value="InterPro"/>
</dbReference>
<accession>A0A385DJI1</accession>
<dbReference type="PANTHER" id="PTHR43877:SF2">
    <property type="entry name" value="AMINOALKYLPHOSPHONATE N-ACETYLTRANSFERASE-RELATED"/>
    <property type="match status" value="1"/>
</dbReference>
<dbReference type="Gene3D" id="3.40.630.30">
    <property type="match status" value="1"/>
</dbReference>
<dbReference type="PROSITE" id="PS51186">
    <property type="entry name" value="GNAT"/>
    <property type="match status" value="1"/>
</dbReference>
<dbReference type="InterPro" id="IPR000182">
    <property type="entry name" value="GNAT_dom"/>
</dbReference>
<keyword evidence="2" id="KW-0012">Acyltransferase</keyword>
<dbReference type="Pfam" id="PF00583">
    <property type="entry name" value="Acetyltransf_1"/>
    <property type="match status" value="1"/>
</dbReference>
<evidence type="ECO:0000313" key="5">
    <source>
        <dbReference type="Proteomes" id="UP000259636"/>
    </source>
</evidence>
<dbReference type="SUPFAM" id="SSF55729">
    <property type="entry name" value="Acyl-CoA N-acyltransferases (Nat)"/>
    <property type="match status" value="2"/>
</dbReference>
<keyword evidence="1 4" id="KW-0808">Transferase</keyword>
<dbReference type="InterPro" id="IPR050832">
    <property type="entry name" value="Bact_Acetyltransf"/>
</dbReference>
<organism evidence="4 5">
    <name type="scientific">Streptomyces koyangensis</name>
    <dbReference type="NCBI Taxonomy" id="188770"/>
    <lineage>
        <taxon>Bacteria</taxon>
        <taxon>Bacillati</taxon>
        <taxon>Actinomycetota</taxon>
        <taxon>Actinomycetes</taxon>
        <taxon>Kitasatosporales</taxon>
        <taxon>Streptomycetaceae</taxon>
        <taxon>Streptomyces</taxon>
        <taxon>Streptomyces aurantiacus group</taxon>
    </lineage>
</organism>
<reference evidence="4 5" key="1">
    <citation type="submission" date="2018-08" db="EMBL/GenBank/DDBJ databases">
        <authorList>
            <person name="Ferrada E.E."/>
            <person name="Latorre B.A."/>
        </authorList>
    </citation>
    <scope>NUCLEOTIDE SEQUENCE [LARGE SCALE GENOMIC DNA]</scope>
    <source>
        <strain evidence="4 5">VK-A60T</strain>
    </source>
</reference>
<name>A0A385DJI1_9ACTN</name>
<protein>
    <submittedName>
        <fullName evidence="4">GNAT family N-acetyltransferase</fullName>
    </submittedName>
</protein>
<dbReference type="PANTHER" id="PTHR43877">
    <property type="entry name" value="AMINOALKYLPHOSPHONATE N-ACETYLTRANSFERASE-RELATED-RELATED"/>
    <property type="match status" value="1"/>
</dbReference>
<evidence type="ECO:0000259" key="3">
    <source>
        <dbReference type="PROSITE" id="PS51186"/>
    </source>
</evidence>
<gene>
    <name evidence="4" type="ORF">D0C37_28420</name>
</gene>
<dbReference type="AlphaFoldDB" id="A0A385DJI1"/>
<evidence type="ECO:0000313" key="4">
    <source>
        <dbReference type="EMBL" id="AXQ58140.1"/>
    </source>
</evidence>
<evidence type="ECO:0000256" key="1">
    <source>
        <dbReference type="ARBA" id="ARBA00022679"/>
    </source>
</evidence>